<evidence type="ECO:0000313" key="4">
    <source>
        <dbReference type="EMBL" id="CAL5080982.1"/>
    </source>
</evidence>
<dbReference type="EMBL" id="OZ075118">
    <property type="protein sequence ID" value="CAL5088805.1"/>
    <property type="molecule type" value="Genomic_DNA"/>
</dbReference>
<proteinExistence type="predicted"/>
<reference evidence="5 6" key="2">
    <citation type="submission" date="2024-10" db="EMBL/GenBank/DDBJ databases">
        <authorList>
            <person name="Ryan C."/>
        </authorList>
    </citation>
    <scope>NUCLEOTIDE SEQUENCE [LARGE SCALE GENOMIC DNA]</scope>
</reference>
<dbReference type="InterPro" id="IPR003819">
    <property type="entry name" value="TauD/TfdA-like"/>
</dbReference>
<evidence type="ECO:0000313" key="6">
    <source>
        <dbReference type="Proteomes" id="UP001497457"/>
    </source>
</evidence>
<evidence type="ECO:0000259" key="3">
    <source>
        <dbReference type="Pfam" id="PF02668"/>
    </source>
</evidence>
<dbReference type="InterPro" id="IPR050411">
    <property type="entry name" value="AlphaKG_dependent_hydroxylases"/>
</dbReference>
<dbReference type="FunFam" id="3.60.130.10:FF:000006">
    <property type="entry name" value="Clavaminate synthase-like protein At3g21360"/>
    <property type="match status" value="1"/>
</dbReference>
<evidence type="ECO:0000313" key="5">
    <source>
        <dbReference type="EMBL" id="CAL5088805.1"/>
    </source>
</evidence>
<dbReference type="PANTHER" id="PTHR10696">
    <property type="entry name" value="GAMMA-BUTYROBETAINE HYDROXYLASE-RELATED"/>
    <property type="match status" value="1"/>
</dbReference>
<feature type="region of interest" description="Disordered" evidence="2">
    <location>
        <begin position="1"/>
        <end position="34"/>
    </location>
</feature>
<dbReference type="Proteomes" id="UP001497457">
    <property type="component" value="Chromosome 8b"/>
</dbReference>
<sequence>MEGTSKDDQFIIDECKDQNKKDATPPSKESASNNDYEALMAALNANREWLQTKISINNALFTEGTSQSSDFFSVGECEGQKTIDGEQMPLVLTPSTADEKDHKSHEALVAALRANREWLEGKVIANSAVLLRGFDVRDAVEFDAVVDAMGWPDIRYVGPAPRTHVHGRVWTANEGPLEQFVYFHHEMVLIKEFPEKVILFCEVPPPEGGETPFVPSFRVTERALEEFPEMVEELDAKGLRYTLTALSKNDTKSMRGRGWEDAFGTSDKAEAEKRAKALGMDLEWLPDGSVKTILGPHTLTRVFPGRRGRRMWFNTVVGMHGKEVSSAMVADGSEIPANFVQRIGEIIEEESIQFRWRRGDILILDNLATLHARRPSLPPRRILVATCK</sequence>
<organism evidence="5 6">
    <name type="scientific">Urochloa decumbens</name>
    <dbReference type="NCBI Taxonomy" id="240449"/>
    <lineage>
        <taxon>Eukaryota</taxon>
        <taxon>Viridiplantae</taxon>
        <taxon>Streptophyta</taxon>
        <taxon>Embryophyta</taxon>
        <taxon>Tracheophyta</taxon>
        <taxon>Spermatophyta</taxon>
        <taxon>Magnoliopsida</taxon>
        <taxon>Liliopsida</taxon>
        <taxon>Poales</taxon>
        <taxon>Poaceae</taxon>
        <taxon>PACMAD clade</taxon>
        <taxon>Panicoideae</taxon>
        <taxon>Panicodae</taxon>
        <taxon>Paniceae</taxon>
        <taxon>Melinidinae</taxon>
        <taxon>Urochloa</taxon>
    </lineage>
</organism>
<name>A0ABC9G800_9POAL</name>
<dbReference type="Proteomes" id="UP001497457">
    <property type="component" value="Chromosome 7b"/>
</dbReference>
<dbReference type="SUPFAM" id="SSF51197">
    <property type="entry name" value="Clavaminate synthase-like"/>
    <property type="match status" value="1"/>
</dbReference>
<dbReference type="Pfam" id="PF02668">
    <property type="entry name" value="TauD"/>
    <property type="match status" value="1"/>
</dbReference>
<accession>A0ABC9G800</accession>
<dbReference type="GO" id="GO:0016491">
    <property type="term" value="F:oxidoreductase activity"/>
    <property type="evidence" value="ECO:0007669"/>
    <property type="project" value="UniProtKB-KW"/>
</dbReference>
<gene>
    <name evidence="4" type="ORF">URODEC1_LOCUS108372</name>
    <name evidence="5" type="ORF">URODEC1_LOCUS113019</name>
</gene>
<evidence type="ECO:0000256" key="2">
    <source>
        <dbReference type="SAM" id="MobiDB-lite"/>
    </source>
</evidence>
<feature type="domain" description="TauD/TfdA-like" evidence="3">
    <location>
        <begin position="108"/>
        <end position="385"/>
    </location>
</feature>
<reference evidence="6" key="1">
    <citation type="submission" date="2024-06" db="EMBL/GenBank/DDBJ databases">
        <authorList>
            <person name="Ryan C."/>
        </authorList>
    </citation>
    <scope>NUCLEOTIDE SEQUENCE [LARGE SCALE GENOMIC DNA]</scope>
</reference>
<protein>
    <recommendedName>
        <fullName evidence="3">TauD/TfdA-like domain-containing protein</fullName>
    </recommendedName>
</protein>
<dbReference type="Gene3D" id="3.60.130.10">
    <property type="entry name" value="Clavaminate synthase-like"/>
    <property type="match status" value="1"/>
</dbReference>
<dbReference type="AlphaFoldDB" id="A0ABC9G800"/>
<dbReference type="EMBL" id="OZ075117">
    <property type="protein sequence ID" value="CAL5080982.1"/>
    <property type="molecule type" value="Genomic_DNA"/>
</dbReference>
<feature type="compositionally biased region" description="Basic and acidic residues" evidence="2">
    <location>
        <begin position="1"/>
        <end position="23"/>
    </location>
</feature>
<evidence type="ECO:0000256" key="1">
    <source>
        <dbReference type="ARBA" id="ARBA00023002"/>
    </source>
</evidence>
<dbReference type="InterPro" id="IPR042098">
    <property type="entry name" value="TauD-like_sf"/>
</dbReference>
<keyword evidence="6" id="KW-1185">Reference proteome</keyword>
<dbReference type="PANTHER" id="PTHR10696:SF52">
    <property type="entry name" value="TAUD_TFDA-LIKE DOMAIN-CONTAINING PROTEIN"/>
    <property type="match status" value="1"/>
</dbReference>
<keyword evidence="1" id="KW-0560">Oxidoreductase</keyword>